<name>A0A835HNF4_9MAGN</name>
<organism evidence="1 2">
    <name type="scientific">Coptis chinensis</name>
    <dbReference type="NCBI Taxonomy" id="261450"/>
    <lineage>
        <taxon>Eukaryota</taxon>
        <taxon>Viridiplantae</taxon>
        <taxon>Streptophyta</taxon>
        <taxon>Embryophyta</taxon>
        <taxon>Tracheophyta</taxon>
        <taxon>Spermatophyta</taxon>
        <taxon>Magnoliopsida</taxon>
        <taxon>Ranunculales</taxon>
        <taxon>Ranunculaceae</taxon>
        <taxon>Coptidoideae</taxon>
        <taxon>Coptis</taxon>
    </lineage>
</organism>
<feature type="non-terminal residue" evidence="1">
    <location>
        <position position="62"/>
    </location>
</feature>
<reference evidence="1 2" key="1">
    <citation type="submission" date="2020-10" db="EMBL/GenBank/DDBJ databases">
        <title>The Coptis chinensis genome and diversification of protoberbering-type alkaloids.</title>
        <authorList>
            <person name="Wang B."/>
            <person name="Shu S."/>
            <person name="Song C."/>
            <person name="Liu Y."/>
        </authorList>
    </citation>
    <scope>NUCLEOTIDE SEQUENCE [LARGE SCALE GENOMIC DNA]</scope>
    <source>
        <strain evidence="1">HL-2020</strain>
        <tissue evidence="1">Leaf</tissue>
    </source>
</reference>
<dbReference type="Proteomes" id="UP000631114">
    <property type="component" value="Unassembled WGS sequence"/>
</dbReference>
<dbReference type="EMBL" id="JADFTS010000006">
    <property type="protein sequence ID" value="KAF9602851.1"/>
    <property type="molecule type" value="Genomic_DNA"/>
</dbReference>
<protein>
    <submittedName>
        <fullName evidence="1">Uncharacterized protein</fullName>
    </submittedName>
</protein>
<evidence type="ECO:0000313" key="1">
    <source>
        <dbReference type="EMBL" id="KAF9602851.1"/>
    </source>
</evidence>
<dbReference type="AlphaFoldDB" id="A0A835HNF4"/>
<accession>A0A835HNF4</accession>
<evidence type="ECO:0000313" key="2">
    <source>
        <dbReference type="Proteomes" id="UP000631114"/>
    </source>
</evidence>
<keyword evidence="2" id="KW-1185">Reference proteome</keyword>
<gene>
    <name evidence="1" type="ORF">IFM89_031797</name>
</gene>
<sequence>VLYLHFRILALGEQFSRIQFVCMSVCYEPLLRKKVCRFKCKSAFVRNFLSFVGPSFLVSLAY</sequence>
<comment type="caution">
    <text evidence="1">The sequence shown here is derived from an EMBL/GenBank/DDBJ whole genome shotgun (WGS) entry which is preliminary data.</text>
</comment>
<proteinExistence type="predicted"/>